<comment type="caution">
    <text evidence="2">The sequence shown here is derived from an EMBL/GenBank/DDBJ whole genome shotgun (WGS) entry which is preliminary data.</text>
</comment>
<keyword evidence="3" id="KW-1185">Reference proteome</keyword>
<proteinExistence type="predicted"/>
<evidence type="ECO:0000313" key="3">
    <source>
        <dbReference type="Proteomes" id="UP001586593"/>
    </source>
</evidence>
<dbReference type="EMBL" id="JAZHXJ010000077">
    <property type="protein sequence ID" value="KAL1876399.1"/>
    <property type="molecule type" value="Genomic_DNA"/>
</dbReference>
<feature type="compositionally biased region" description="Polar residues" evidence="1">
    <location>
        <begin position="1"/>
        <end position="12"/>
    </location>
</feature>
<organism evidence="2 3">
    <name type="scientific">Phialemonium thermophilum</name>
    <dbReference type="NCBI Taxonomy" id="223376"/>
    <lineage>
        <taxon>Eukaryota</taxon>
        <taxon>Fungi</taxon>
        <taxon>Dikarya</taxon>
        <taxon>Ascomycota</taxon>
        <taxon>Pezizomycotina</taxon>
        <taxon>Sordariomycetes</taxon>
        <taxon>Sordariomycetidae</taxon>
        <taxon>Cephalothecales</taxon>
        <taxon>Cephalothecaceae</taxon>
        <taxon>Phialemonium</taxon>
    </lineage>
</organism>
<accession>A0ABR3XKA0</accession>
<feature type="compositionally biased region" description="Basic and acidic residues" evidence="1">
    <location>
        <begin position="47"/>
        <end position="58"/>
    </location>
</feature>
<name>A0ABR3XKA0_9PEZI</name>
<feature type="compositionally biased region" description="Low complexity" evidence="1">
    <location>
        <begin position="87"/>
        <end position="100"/>
    </location>
</feature>
<reference evidence="2 3" key="1">
    <citation type="journal article" date="2024" name="Commun. Biol.">
        <title>Comparative genomic analysis of thermophilic fungi reveals convergent evolutionary adaptations and gene losses.</title>
        <authorList>
            <person name="Steindorff A.S."/>
            <person name="Aguilar-Pontes M.V."/>
            <person name="Robinson A.J."/>
            <person name="Andreopoulos B."/>
            <person name="LaButti K."/>
            <person name="Kuo A."/>
            <person name="Mondo S."/>
            <person name="Riley R."/>
            <person name="Otillar R."/>
            <person name="Haridas S."/>
            <person name="Lipzen A."/>
            <person name="Grimwood J."/>
            <person name="Schmutz J."/>
            <person name="Clum A."/>
            <person name="Reid I.D."/>
            <person name="Moisan M.C."/>
            <person name="Butler G."/>
            <person name="Nguyen T.T.M."/>
            <person name="Dewar K."/>
            <person name="Conant G."/>
            <person name="Drula E."/>
            <person name="Henrissat B."/>
            <person name="Hansel C."/>
            <person name="Singer S."/>
            <person name="Hutchinson M.I."/>
            <person name="de Vries R.P."/>
            <person name="Natvig D.O."/>
            <person name="Powell A.J."/>
            <person name="Tsang A."/>
            <person name="Grigoriev I.V."/>
        </authorList>
    </citation>
    <scope>NUCLEOTIDE SEQUENCE [LARGE SCALE GENOMIC DNA]</scope>
    <source>
        <strain evidence="2 3">ATCC 24622</strain>
    </source>
</reference>
<evidence type="ECO:0000313" key="2">
    <source>
        <dbReference type="EMBL" id="KAL1876399.1"/>
    </source>
</evidence>
<dbReference type="Proteomes" id="UP001586593">
    <property type="component" value="Unassembled WGS sequence"/>
</dbReference>
<evidence type="ECO:0000256" key="1">
    <source>
        <dbReference type="SAM" id="MobiDB-lite"/>
    </source>
</evidence>
<protein>
    <submittedName>
        <fullName evidence="2">Uncharacterized protein</fullName>
    </submittedName>
</protein>
<sequence>MSGSSRRQSSQEALDADPDLNSGYRLLLDFNPGSDAPGHPPGMPPRHQQDPQDPQQEHRRSKSTPIRWGMAAVHSLAVSGDGRTAAPGPSRSGSSRSSSGVDGKPWRNALEGRRSWTGGGERRPTRKLVKEPGTGGSARPSFSLELSDNSEWEGGAARGDRPGSLVRRGIDKLRGIYRPRRS</sequence>
<feature type="region of interest" description="Disordered" evidence="1">
    <location>
        <begin position="1"/>
        <end position="165"/>
    </location>
</feature>
<gene>
    <name evidence="2" type="ORF">VTK73DRAFT_9338</name>
</gene>